<sequence>MSTESLSKEDILSTLPCETLFEILSYLCPVGDGLALISTSKGLYKKLIVQLYKEAGRQLDWLPLLFGASEGNINTLERCDQAGAPLGHRWAYIGHCRGRGDPGGRFKFCQALDWAIWSGQEEARKWLIENKVVDKKKRLPELQGFEYEISMLAARSLVFDVRTPGAKGDWRPVLYQREVHQPDVYPYEPYRRSAHLVWYGPKIEPCLVFPRLLDILKGHCESSLPFHQVSDCLAIWISRFWLDMLLSSTSPVSVFESGFFKSTRRRDGKFHAHMGYDDMFGKASLIGNMVHNVSSPEFARHFSPRIFRLLLDSRVDIFLIASAYISIFENLVSNQRNAKDYVSTFRFYPLILRALIDSGTDTDKIETFCYEALSPLFVVSTCLFVDAVSKVLDDMGDCGASPADKAFAFSPLAEELLRRDPEELFTWPFLKDLVTSLSA</sequence>
<protein>
    <recommendedName>
        <fullName evidence="3">F-box domain-containing protein</fullName>
    </recommendedName>
</protein>
<name>C7YVQ3_FUSV7</name>
<dbReference type="EMBL" id="GG698901">
    <property type="protein sequence ID" value="EEU43832.1"/>
    <property type="molecule type" value="Genomic_DNA"/>
</dbReference>
<dbReference type="GeneID" id="9677120"/>
<proteinExistence type="predicted"/>
<dbReference type="AlphaFoldDB" id="C7YVQ3"/>
<organism evidence="1 2">
    <name type="scientific">Fusarium vanettenii (strain ATCC MYA-4622 / CBS 123669 / FGSC 9596 / NRRL 45880 / 77-13-4)</name>
    <name type="common">Fusarium solani subsp. pisi</name>
    <dbReference type="NCBI Taxonomy" id="660122"/>
    <lineage>
        <taxon>Eukaryota</taxon>
        <taxon>Fungi</taxon>
        <taxon>Dikarya</taxon>
        <taxon>Ascomycota</taxon>
        <taxon>Pezizomycotina</taxon>
        <taxon>Sordariomycetes</taxon>
        <taxon>Hypocreomycetidae</taxon>
        <taxon>Hypocreales</taxon>
        <taxon>Nectriaceae</taxon>
        <taxon>Fusarium</taxon>
        <taxon>Fusarium solani species complex</taxon>
        <taxon>Fusarium vanettenii</taxon>
    </lineage>
</organism>
<dbReference type="OrthoDB" id="4974265at2759"/>
<dbReference type="Proteomes" id="UP000005206">
    <property type="component" value="Chromosome 1"/>
</dbReference>
<dbReference type="RefSeq" id="XP_003049545.1">
    <property type="nucleotide sequence ID" value="XM_003049499.1"/>
</dbReference>
<evidence type="ECO:0000313" key="1">
    <source>
        <dbReference type="EMBL" id="EEU43832.1"/>
    </source>
</evidence>
<evidence type="ECO:0008006" key="3">
    <source>
        <dbReference type="Google" id="ProtNLM"/>
    </source>
</evidence>
<accession>C7YVQ3</accession>
<reference evidence="1 2" key="1">
    <citation type="journal article" date="2009" name="PLoS Genet.">
        <title>The genome of Nectria haematococca: contribution of supernumerary chromosomes to gene expansion.</title>
        <authorList>
            <person name="Coleman J.J."/>
            <person name="Rounsley S.D."/>
            <person name="Rodriguez-Carres M."/>
            <person name="Kuo A."/>
            <person name="Wasmann C.C."/>
            <person name="Grimwood J."/>
            <person name="Schmutz J."/>
            <person name="Taga M."/>
            <person name="White G.J."/>
            <person name="Zhou S."/>
            <person name="Schwartz D.C."/>
            <person name="Freitag M."/>
            <person name="Ma L.J."/>
            <person name="Danchin E.G."/>
            <person name="Henrissat B."/>
            <person name="Coutinho P.M."/>
            <person name="Nelson D.R."/>
            <person name="Straney D."/>
            <person name="Napoli C.A."/>
            <person name="Barker B.M."/>
            <person name="Gribskov M."/>
            <person name="Rep M."/>
            <person name="Kroken S."/>
            <person name="Molnar I."/>
            <person name="Rensing C."/>
            <person name="Kennell J.C."/>
            <person name="Zamora J."/>
            <person name="Farman M.L."/>
            <person name="Selker E.U."/>
            <person name="Salamov A."/>
            <person name="Shapiro H."/>
            <person name="Pangilinan J."/>
            <person name="Lindquist E."/>
            <person name="Lamers C."/>
            <person name="Grigoriev I.V."/>
            <person name="Geiser D.M."/>
            <person name="Covert S.F."/>
            <person name="Temporini E."/>
            <person name="Vanetten H.D."/>
        </authorList>
    </citation>
    <scope>NUCLEOTIDE SEQUENCE [LARGE SCALE GENOMIC DNA]</scope>
    <source>
        <strain evidence="2">ATCC MYA-4622 / CBS 123669 / FGSC 9596 / NRRL 45880 / 77-13-4</strain>
    </source>
</reference>
<dbReference type="InParanoid" id="C7YVQ3"/>
<keyword evidence="2" id="KW-1185">Reference proteome</keyword>
<dbReference type="KEGG" id="nhe:NECHADRAFT_74039"/>
<dbReference type="VEuPathDB" id="FungiDB:NECHADRAFT_74039"/>
<gene>
    <name evidence="1" type="ORF">NECHADRAFT_74039</name>
</gene>
<dbReference type="HOGENOM" id="CLU_624177_0_0_1"/>
<evidence type="ECO:0000313" key="2">
    <source>
        <dbReference type="Proteomes" id="UP000005206"/>
    </source>
</evidence>